<evidence type="ECO:0000313" key="3">
    <source>
        <dbReference type="Proteomes" id="UP000549457"/>
    </source>
</evidence>
<organism evidence="2 3">
    <name type="scientific">Amaricoccus macauensis</name>
    <dbReference type="NCBI Taxonomy" id="57001"/>
    <lineage>
        <taxon>Bacteria</taxon>
        <taxon>Pseudomonadati</taxon>
        <taxon>Pseudomonadota</taxon>
        <taxon>Alphaproteobacteria</taxon>
        <taxon>Rhodobacterales</taxon>
        <taxon>Paracoccaceae</taxon>
        <taxon>Amaricoccus</taxon>
    </lineage>
</organism>
<accession>A0A840SKT3</accession>
<comment type="caution">
    <text evidence="2">The sequence shown here is derived from an EMBL/GenBank/DDBJ whole genome shotgun (WGS) entry which is preliminary data.</text>
</comment>
<dbReference type="InterPro" id="IPR045632">
    <property type="entry name" value="DUF6314"/>
</dbReference>
<proteinExistence type="predicted"/>
<name>A0A840SKT3_9RHOB</name>
<dbReference type="EMBL" id="JACHFM010000001">
    <property type="protein sequence ID" value="MBB5220496.1"/>
    <property type="molecule type" value="Genomic_DNA"/>
</dbReference>
<reference evidence="2 3" key="1">
    <citation type="submission" date="2020-08" db="EMBL/GenBank/DDBJ databases">
        <title>Genomic Encyclopedia of Type Strains, Phase IV (KMG-IV): sequencing the most valuable type-strain genomes for metagenomic binning, comparative biology and taxonomic classification.</title>
        <authorList>
            <person name="Goeker M."/>
        </authorList>
    </citation>
    <scope>NUCLEOTIDE SEQUENCE [LARGE SCALE GENOMIC DNA]</scope>
    <source>
        <strain evidence="2 3">DSM 101730</strain>
    </source>
</reference>
<keyword evidence="3" id="KW-1185">Reference proteome</keyword>
<dbReference type="RefSeq" id="WP_184146629.1">
    <property type="nucleotide sequence ID" value="NZ_JACHFM010000001.1"/>
</dbReference>
<dbReference type="AlphaFoldDB" id="A0A840SKT3"/>
<sequence>MELRSFVGRWRIEREIEDVRAGRAGRFTGEAVFEGAPDAGADGLLYVETGTLMLEGAAPMAASRRYLWKDGGAGTIDVFFEDGGFFHRIDAEEPTPGAVHACDPDLYRVRYDFRGWPRWLAEWRVSGPRKDYAMVSRYAPAP</sequence>
<evidence type="ECO:0000259" key="1">
    <source>
        <dbReference type="Pfam" id="PF19834"/>
    </source>
</evidence>
<dbReference type="Pfam" id="PF19834">
    <property type="entry name" value="DUF6314"/>
    <property type="match status" value="1"/>
</dbReference>
<feature type="domain" description="DUF6314" evidence="1">
    <location>
        <begin position="6"/>
        <end position="139"/>
    </location>
</feature>
<dbReference type="Proteomes" id="UP000549457">
    <property type="component" value="Unassembled WGS sequence"/>
</dbReference>
<evidence type="ECO:0000313" key="2">
    <source>
        <dbReference type="EMBL" id="MBB5220496.1"/>
    </source>
</evidence>
<gene>
    <name evidence="2" type="ORF">HNP73_000417</name>
</gene>
<protein>
    <recommendedName>
        <fullName evidence="1">DUF6314 domain-containing protein</fullName>
    </recommendedName>
</protein>